<gene>
    <name evidence="2" type="ORF">EM932_05190</name>
</gene>
<accession>A0A4S1E054</accession>
<evidence type="ECO:0000313" key="3">
    <source>
        <dbReference type="Proteomes" id="UP000307602"/>
    </source>
</evidence>
<comment type="caution">
    <text evidence="2">The sequence shown here is derived from an EMBL/GenBank/DDBJ whole genome shotgun (WGS) entry which is preliminary data.</text>
</comment>
<protein>
    <submittedName>
        <fullName evidence="2">Uncharacterized protein</fullName>
    </submittedName>
</protein>
<keyword evidence="1" id="KW-0732">Signal</keyword>
<name>A0A4S1E054_9FLAO</name>
<proteinExistence type="predicted"/>
<evidence type="ECO:0000256" key="1">
    <source>
        <dbReference type="SAM" id="SignalP"/>
    </source>
</evidence>
<feature type="chain" id="PRO_5020568476" evidence="1">
    <location>
        <begin position="25"/>
        <end position="168"/>
    </location>
</feature>
<organism evidence="2 3">
    <name type="scientific">Flavivirga rizhaonensis</name>
    <dbReference type="NCBI Taxonomy" id="2559571"/>
    <lineage>
        <taxon>Bacteria</taxon>
        <taxon>Pseudomonadati</taxon>
        <taxon>Bacteroidota</taxon>
        <taxon>Flavobacteriia</taxon>
        <taxon>Flavobacteriales</taxon>
        <taxon>Flavobacteriaceae</taxon>
        <taxon>Flavivirga</taxon>
    </lineage>
</organism>
<dbReference type="Proteomes" id="UP000307602">
    <property type="component" value="Unassembled WGS sequence"/>
</dbReference>
<sequence>MKLLKQILFLCLISLMMMSFSQCASTFKLEDSAPLEIGQVYYKNWVAGVKGGGSGINVFIPLLSNSKNIELDSIYFRGKAVKLEKNKRLYIGRYALSANQNRDIIMSSDPIAEYGNLVPEIPKKIPFELKEDECVVRYNEGHKIKYYKISNIIKQESLKYPSTPQNSQ</sequence>
<keyword evidence="3" id="KW-1185">Reference proteome</keyword>
<dbReference type="EMBL" id="SRSO01000005">
    <property type="protein sequence ID" value="TGV03809.1"/>
    <property type="molecule type" value="Genomic_DNA"/>
</dbReference>
<dbReference type="AlphaFoldDB" id="A0A4S1E054"/>
<dbReference type="OrthoDB" id="1364277at2"/>
<dbReference type="RefSeq" id="WP_135876114.1">
    <property type="nucleotide sequence ID" value="NZ_SRSO01000005.1"/>
</dbReference>
<feature type="signal peptide" evidence="1">
    <location>
        <begin position="1"/>
        <end position="24"/>
    </location>
</feature>
<evidence type="ECO:0000313" key="2">
    <source>
        <dbReference type="EMBL" id="TGV03809.1"/>
    </source>
</evidence>
<reference evidence="2 3" key="1">
    <citation type="submission" date="2019-04" db="EMBL/GenBank/DDBJ databases">
        <authorList>
            <person name="Liu A."/>
        </authorList>
    </citation>
    <scope>NUCLEOTIDE SEQUENCE [LARGE SCALE GENOMIC DNA]</scope>
    <source>
        <strain evidence="2 3">RZ03</strain>
    </source>
</reference>